<accession>A0A1X2ISM2</accession>
<dbReference type="SUPFAM" id="SSF55718">
    <property type="entry name" value="SCP-like"/>
    <property type="match status" value="1"/>
</dbReference>
<dbReference type="PANTHER" id="PTHR10094:SF25">
    <property type="entry name" value="SCP2 STEROL-BINDING DOMAIN-CONTAINING PROTEIN 1"/>
    <property type="match status" value="1"/>
</dbReference>
<reference evidence="2 3" key="1">
    <citation type="submission" date="2016-07" db="EMBL/GenBank/DDBJ databases">
        <title>Pervasive Adenine N6-methylation of Active Genes in Fungi.</title>
        <authorList>
            <consortium name="DOE Joint Genome Institute"/>
            <person name="Mondo S.J."/>
            <person name="Dannebaum R.O."/>
            <person name="Kuo R.C."/>
            <person name="Labutti K."/>
            <person name="Haridas S."/>
            <person name="Kuo A."/>
            <person name="Salamov A."/>
            <person name="Ahrendt S.R."/>
            <person name="Lipzen A."/>
            <person name="Sullivan W."/>
            <person name="Andreopoulos W.B."/>
            <person name="Clum A."/>
            <person name="Lindquist E."/>
            <person name="Daum C."/>
            <person name="Ramamoorthy G.K."/>
            <person name="Gryganskyi A."/>
            <person name="Culley D."/>
            <person name="Magnuson J.K."/>
            <person name="James T.Y."/>
            <person name="O'Malley M.A."/>
            <person name="Stajich J.E."/>
            <person name="Spatafora J.W."/>
            <person name="Visel A."/>
            <person name="Grigoriev I.V."/>
        </authorList>
    </citation>
    <scope>NUCLEOTIDE SEQUENCE [LARGE SCALE GENOMIC DNA]</scope>
    <source>
        <strain evidence="2 3">NRRL 1336</strain>
    </source>
</reference>
<dbReference type="AlphaFoldDB" id="A0A1X2ISM2"/>
<evidence type="ECO:0000313" key="2">
    <source>
        <dbReference type="EMBL" id="ORZ21540.1"/>
    </source>
</evidence>
<dbReference type="InterPro" id="IPR036527">
    <property type="entry name" value="SCP2_sterol-bd_dom_sf"/>
</dbReference>
<name>A0A1X2ISM2_9FUNG</name>
<dbReference type="Pfam" id="PF02036">
    <property type="entry name" value="SCP2"/>
    <property type="match status" value="1"/>
</dbReference>
<dbReference type="PANTHER" id="PTHR10094">
    <property type="entry name" value="STEROL CARRIER PROTEIN 2 SCP-2 FAMILY PROTEIN"/>
    <property type="match status" value="1"/>
</dbReference>
<dbReference type="OrthoDB" id="10265837at2759"/>
<dbReference type="FunFam" id="3.30.1050.10:FF:000001">
    <property type="entry name" value="Putative Non-specific lipid-transfer protein"/>
    <property type="match status" value="1"/>
</dbReference>
<dbReference type="EMBL" id="MCGE01000005">
    <property type="protein sequence ID" value="ORZ21540.1"/>
    <property type="molecule type" value="Genomic_DNA"/>
</dbReference>
<sequence>MSDIIVPGFKGSELIAELSKAFEAYTPEERAKLIKQVNGVFQFVLKANGKEEIFTVDVKKEGKVVRGKGSTKADAILTLNDADFVQLAEGKLNGQKAYMSGKLKVKGQIMLAMKLDNVFKSIKPAGAKL</sequence>
<evidence type="ECO:0000313" key="3">
    <source>
        <dbReference type="Proteomes" id="UP000193560"/>
    </source>
</evidence>
<gene>
    <name evidence="2" type="ORF">BCR42DRAFT_195096</name>
</gene>
<dbReference type="Gene3D" id="3.30.1050.10">
    <property type="entry name" value="SCP2 sterol-binding domain"/>
    <property type="match status" value="1"/>
</dbReference>
<protein>
    <submittedName>
        <fullName evidence="2">Sterol binding protein</fullName>
    </submittedName>
</protein>
<feature type="domain" description="SCP2" evidence="1">
    <location>
        <begin position="28"/>
        <end position="120"/>
    </location>
</feature>
<dbReference type="GO" id="GO:0005829">
    <property type="term" value="C:cytosol"/>
    <property type="evidence" value="ECO:0007669"/>
    <property type="project" value="TreeGrafter"/>
</dbReference>
<organism evidence="2 3">
    <name type="scientific">Absidia repens</name>
    <dbReference type="NCBI Taxonomy" id="90262"/>
    <lineage>
        <taxon>Eukaryota</taxon>
        <taxon>Fungi</taxon>
        <taxon>Fungi incertae sedis</taxon>
        <taxon>Mucoromycota</taxon>
        <taxon>Mucoromycotina</taxon>
        <taxon>Mucoromycetes</taxon>
        <taxon>Mucorales</taxon>
        <taxon>Cunninghamellaceae</taxon>
        <taxon>Absidia</taxon>
    </lineage>
</organism>
<proteinExistence type="predicted"/>
<dbReference type="STRING" id="90262.A0A1X2ISM2"/>
<comment type="caution">
    <text evidence="2">The sequence shown here is derived from an EMBL/GenBank/DDBJ whole genome shotgun (WGS) entry which is preliminary data.</text>
</comment>
<keyword evidence="3" id="KW-1185">Reference proteome</keyword>
<dbReference type="Proteomes" id="UP000193560">
    <property type="component" value="Unassembled WGS sequence"/>
</dbReference>
<dbReference type="InterPro" id="IPR003033">
    <property type="entry name" value="SCP2_sterol-bd_dom"/>
</dbReference>
<evidence type="ECO:0000259" key="1">
    <source>
        <dbReference type="Pfam" id="PF02036"/>
    </source>
</evidence>